<name>A0A095Z9F1_9BURK</name>
<proteinExistence type="predicted"/>
<evidence type="ECO:0008006" key="4">
    <source>
        <dbReference type="Google" id="ProtNLM"/>
    </source>
</evidence>
<reference evidence="2 3" key="1">
    <citation type="submission" date="2014-07" db="EMBL/GenBank/DDBJ databases">
        <authorList>
            <person name="McCorrison J."/>
            <person name="Sanka R."/>
            <person name="Torralba M."/>
            <person name="Gillis M."/>
            <person name="Haft D.H."/>
            <person name="Methe B."/>
            <person name="Sutton G."/>
            <person name="Nelson K.E."/>
        </authorList>
    </citation>
    <scope>NUCLEOTIDE SEQUENCE [LARGE SCALE GENOMIC DNA]</scope>
    <source>
        <strain evidence="2 3">DNF00040</strain>
    </source>
</reference>
<dbReference type="Proteomes" id="UP000029629">
    <property type="component" value="Unassembled WGS sequence"/>
</dbReference>
<evidence type="ECO:0000313" key="3">
    <source>
        <dbReference type="Proteomes" id="UP000029629"/>
    </source>
</evidence>
<dbReference type="Pfam" id="PF14110">
    <property type="entry name" value="DUF4282"/>
    <property type="match status" value="1"/>
</dbReference>
<dbReference type="InterPro" id="IPR025557">
    <property type="entry name" value="DUF4282"/>
</dbReference>
<evidence type="ECO:0000313" key="2">
    <source>
        <dbReference type="EMBL" id="KGF30981.1"/>
    </source>
</evidence>
<protein>
    <recommendedName>
        <fullName evidence="4">DUF4282 domain-containing protein</fullName>
    </recommendedName>
</protein>
<feature type="transmembrane region" description="Helical" evidence="1">
    <location>
        <begin position="20"/>
        <end position="38"/>
    </location>
</feature>
<dbReference type="RefSeq" id="WP_018026745.1">
    <property type="nucleotide sequence ID" value="NZ_JRNI01000018.1"/>
</dbReference>
<dbReference type="OrthoDB" id="8127006at2"/>
<dbReference type="AlphaFoldDB" id="A0A095Z9F1"/>
<keyword evidence="3" id="KW-1185">Reference proteome</keyword>
<accession>A0A095Z9F1</accession>
<keyword evidence="1" id="KW-0812">Transmembrane</keyword>
<keyword evidence="1" id="KW-0472">Membrane</keyword>
<dbReference type="EMBL" id="JRNI01000018">
    <property type="protein sequence ID" value="KGF30981.1"/>
    <property type="molecule type" value="Genomic_DNA"/>
</dbReference>
<gene>
    <name evidence="2" type="ORF">HMPREF2130_05115</name>
</gene>
<sequence length="92" mass="10257">MNFRDFLYLDKFIFPKIVTFVYWFILVAVVIASLSAIINGQILSGLAVLIGGVIAGRIYCELTVVLFKINEHLAILSSKALQQDKNTPTIEP</sequence>
<organism evidence="2 3">
    <name type="scientific">Oligella urethralis DNF00040</name>
    <dbReference type="NCBI Taxonomy" id="1401065"/>
    <lineage>
        <taxon>Bacteria</taxon>
        <taxon>Pseudomonadati</taxon>
        <taxon>Pseudomonadota</taxon>
        <taxon>Betaproteobacteria</taxon>
        <taxon>Burkholderiales</taxon>
        <taxon>Alcaligenaceae</taxon>
        <taxon>Oligella</taxon>
    </lineage>
</organism>
<feature type="transmembrane region" description="Helical" evidence="1">
    <location>
        <begin position="44"/>
        <end position="67"/>
    </location>
</feature>
<dbReference type="eggNOG" id="ENOG5033BCB">
    <property type="taxonomic scope" value="Bacteria"/>
</dbReference>
<evidence type="ECO:0000256" key="1">
    <source>
        <dbReference type="SAM" id="Phobius"/>
    </source>
</evidence>
<comment type="caution">
    <text evidence="2">The sequence shown here is derived from an EMBL/GenBank/DDBJ whole genome shotgun (WGS) entry which is preliminary data.</text>
</comment>
<dbReference type="GeneID" id="93428493"/>
<keyword evidence="1" id="KW-1133">Transmembrane helix</keyword>